<proteinExistence type="inferred from homology"/>
<keyword evidence="3" id="KW-0687">Ribonucleoprotein</keyword>
<dbReference type="Pfam" id="PF00366">
    <property type="entry name" value="Ribosomal_S17"/>
    <property type="match status" value="1"/>
</dbReference>
<name>A0A061ARR3_CYBFA</name>
<dbReference type="GO" id="GO:0006412">
    <property type="term" value="P:translation"/>
    <property type="evidence" value="ECO:0007669"/>
    <property type="project" value="InterPro"/>
</dbReference>
<dbReference type="Proteomes" id="UP000189513">
    <property type="component" value="Unassembled WGS sequence"/>
</dbReference>
<reference evidence="6" key="2">
    <citation type="journal article" date="2017" name="Genome Announc.">
        <title>Genome sequences of Cyberlindnera fabianii 65, Pichia kudriavzevii 129, and Saccharomyces cerevisiae 131 isolated from fermented masau fruits in Zimbabwe.</title>
        <authorList>
            <person name="van Rijswijck I.M.H."/>
            <person name="Derks M.F.L."/>
            <person name="Abee T."/>
            <person name="de Ridder D."/>
            <person name="Smid E.J."/>
        </authorList>
    </citation>
    <scope>NUCLEOTIDE SEQUENCE [LARGE SCALE GENOMIC DNA]</scope>
    <source>
        <strain evidence="6">65</strain>
    </source>
</reference>
<dbReference type="PANTHER" id="PTHR10744">
    <property type="entry name" value="40S RIBOSOMAL PROTEIN S11 FAMILY MEMBER"/>
    <property type="match status" value="1"/>
</dbReference>
<reference evidence="5" key="3">
    <citation type="submission" date="2017-01" db="EMBL/GenBank/DDBJ databases">
        <authorList>
            <person name="Mah S.A."/>
            <person name="Swanson W.J."/>
            <person name="Moy G.W."/>
            <person name="Vacquier V.D."/>
        </authorList>
    </citation>
    <scope>NUCLEOTIDE SEQUENCE [LARGE SCALE GENOMIC DNA]</scope>
    <source>
        <strain evidence="5">65</strain>
    </source>
</reference>
<protein>
    <submittedName>
        <fullName evidence="4">CYFA0S01e10352g1_1</fullName>
    </submittedName>
</protein>
<dbReference type="PANTHER" id="PTHR10744:SF1">
    <property type="entry name" value="SMALL RIBOSOMAL SUBUNIT PROTEIN US17M"/>
    <property type="match status" value="1"/>
</dbReference>
<dbReference type="OrthoDB" id="274752at2759"/>
<keyword evidence="2" id="KW-0689">Ribosomal protein</keyword>
<dbReference type="EMBL" id="LK052886">
    <property type="protein sequence ID" value="CDR37402.1"/>
    <property type="molecule type" value="Genomic_DNA"/>
</dbReference>
<dbReference type="SUPFAM" id="SSF50249">
    <property type="entry name" value="Nucleic acid-binding proteins"/>
    <property type="match status" value="1"/>
</dbReference>
<dbReference type="PRINTS" id="PR00973">
    <property type="entry name" value="RIBOSOMALS17"/>
</dbReference>
<dbReference type="NCBIfam" id="NF004123">
    <property type="entry name" value="PRK05610.1"/>
    <property type="match status" value="1"/>
</dbReference>
<accession>A0A061ARR3</accession>
<dbReference type="GO" id="GO:0005840">
    <property type="term" value="C:ribosome"/>
    <property type="evidence" value="ECO:0007669"/>
    <property type="project" value="UniProtKB-KW"/>
</dbReference>
<dbReference type="GO" id="GO:0005739">
    <property type="term" value="C:mitochondrion"/>
    <property type="evidence" value="ECO:0007669"/>
    <property type="project" value="TreeGrafter"/>
</dbReference>
<dbReference type="InterPro" id="IPR000266">
    <property type="entry name" value="Ribosomal_uS17"/>
</dbReference>
<evidence type="ECO:0000313" key="6">
    <source>
        <dbReference type="Proteomes" id="UP000189513"/>
    </source>
</evidence>
<dbReference type="Gene3D" id="2.40.50.140">
    <property type="entry name" value="Nucleic acid-binding proteins"/>
    <property type="match status" value="1"/>
</dbReference>
<organism evidence="4">
    <name type="scientific">Cyberlindnera fabianii</name>
    <name type="common">Yeast</name>
    <name type="synonym">Hansenula fabianii</name>
    <dbReference type="NCBI Taxonomy" id="36022"/>
    <lineage>
        <taxon>Eukaryota</taxon>
        <taxon>Fungi</taxon>
        <taxon>Dikarya</taxon>
        <taxon>Ascomycota</taxon>
        <taxon>Saccharomycotina</taxon>
        <taxon>Saccharomycetes</taxon>
        <taxon>Phaffomycetales</taxon>
        <taxon>Phaffomycetaceae</taxon>
        <taxon>Cyberlindnera</taxon>
    </lineage>
</organism>
<evidence type="ECO:0000313" key="4">
    <source>
        <dbReference type="EMBL" id="CDR37402.1"/>
    </source>
</evidence>
<evidence type="ECO:0000313" key="5">
    <source>
        <dbReference type="EMBL" id="ONH69887.1"/>
    </source>
</evidence>
<dbReference type="AlphaFoldDB" id="A0A061ARR3"/>
<gene>
    <name evidence="5" type="ORF">BON22_0386</name>
    <name evidence="4" type="ORF">CYFA0S_01e10352g</name>
</gene>
<sequence>MARQNFIGLVVSQGKMDKTVKVQIEHKTFNRLINKEIMKRKNYLVHDEGNIAREGDVVRIEACRPLSARKHFAIAEIRKNKGSQFAKYDEMAKQQVLLEENEKTREFISRRERTDNMIKEKSSLVSDLSLVAKGVYSANGALTEEENQKIAEIKEKYQINSWPPNKDILALEIQSLRSEIQTLQDTIEFVDPVLNTLMSEQYQSRVDDVLRDFAKKDPAELKKNIKKNILRKYLLTNPTAAKEQFRDVLDSINKQ</sequence>
<dbReference type="STRING" id="36022.A0A061ARR3"/>
<evidence type="ECO:0000256" key="3">
    <source>
        <dbReference type="ARBA" id="ARBA00023274"/>
    </source>
</evidence>
<dbReference type="InterPro" id="IPR012340">
    <property type="entry name" value="NA-bd_OB-fold"/>
</dbReference>
<dbReference type="VEuPathDB" id="FungiDB:BON22_0386"/>
<dbReference type="CDD" id="cd00364">
    <property type="entry name" value="Ribosomal_uS17"/>
    <property type="match status" value="1"/>
</dbReference>
<comment type="similarity">
    <text evidence="1">Belongs to the universal ribosomal protein uS17 family.</text>
</comment>
<keyword evidence="6" id="KW-1185">Reference proteome</keyword>
<evidence type="ECO:0000256" key="2">
    <source>
        <dbReference type="ARBA" id="ARBA00022980"/>
    </source>
</evidence>
<dbReference type="EMBL" id="MPUK01000001">
    <property type="protein sequence ID" value="ONH69887.1"/>
    <property type="molecule type" value="Genomic_DNA"/>
</dbReference>
<evidence type="ECO:0000256" key="1">
    <source>
        <dbReference type="ARBA" id="ARBA00010254"/>
    </source>
</evidence>
<dbReference type="GO" id="GO:1990904">
    <property type="term" value="C:ribonucleoprotein complex"/>
    <property type="evidence" value="ECO:0007669"/>
    <property type="project" value="UniProtKB-KW"/>
</dbReference>
<dbReference type="OMA" id="IRNKGQQ"/>
<dbReference type="GO" id="GO:0003735">
    <property type="term" value="F:structural constituent of ribosome"/>
    <property type="evidence" value="ECO:0007669"/>
    <property type="project" value="InterPro"/>
</dbReference>
<reference evidence="4" key="1">
    <citation type="journal article" date="2014" name="Genome Announc.">
        <title>Genome sequence of the yeast Cyberlindnera fabianii (Hansenula fabianii).</title>
        <authorList>
            <person name="Freel K.C."/>
            <person name="Sarilar V."/>
            <person name="Neuveglise C."/>
            <person name="Devillers H."/>
            <person name="Friedrich A."/>
            <person name="Schacherer J."/>
        </authorList>
    </citation>
    <scope>NUCLEOTIDE SEQUENCE</scope>
    <source>
        <strain evidence="4">YJS4271</strain>
    </source>
</reference>